<dbReference type="AlphaFoldDB" id="A0A4C1XAL0"/>
<feature type="compositionally biased region" description="Polar residues" evidence="1">
    <location>
        <begin position="1"/>
        <end position="14"/>
    </location>
</feature>
<evidence type="ECO:0000313" key="2">
    <source>
        <dbReference type="EMBL" id="GBP60213.1"/>
    </source>
</evidence>
<gene>
    <name evidence="2" type="ORF">EVAR_81359_1</name>
</gene>
<evidence type="ECO:0000313" key="3">
    <source>
        <dbReference type="Proteomes" id="UP000299102"/>
    </source>
</evidence>
<evidence type="ECO:0000256" key="1">
    <source>
        <dbReference type="SAM" id="MobiDB-lite"/>
    </source>
</evidence>
<protein>
    <submittedName>
        <fullName evidence="2">Uncharacterized protein</fullName>
    </submittedName>
</protein>
<comment type="caution">
    <text evidence="2">The sequence shown here is derived from an EMBL/GenBank/DDBJ whole genome shotgun (WGS) entry which is preliminary data.</text>
</comment>
<proteinExistence type="predicted"/>
<organism evidence="2 3">
    <name type="scientific">Eumeta variegata</name>
    <name type="common">Bagworm moth</name>
    <name type="synonym">Eumeta japonica</name>
    <dbReference type="NCBI Taxonomy" id="151549"/>
    <lineage>
        <taxon>Eukaryota</taxon>
        <taxon>Metazoa</taxon>
        <taxon>Ecdysozoa</taxon>
        <taxon>Arthropoda</taxon>
        <taxon>Hexapoda</taxon>
        <taxon>Insecta</taxon>
        <taxon>Pterygota</taxon>
        <taxon>Neoptera</taxon>
        <taxon>Endopterygota</taxon>
        <taxon>Lepidoptera</taxon>
        <taxon>Glossata</taxon>
        <taxon>Ditrysia</taxon>
        <taxon>Tineoidea</taxon>
        <taxon>Psychidae</taxon>
        <taxon>Oiketicinae</taxon>
        <taxon>Eumeta</taxon>
    </lineage>
</organism>
<name>A0A4C1XAL0_EUMVA</name>
<reference evidence="2 3" key="1">
    <citation type="journal article" date="2019" name="Commun. Biol.">
        <title>The bagworm genome reveals a unique fibroin gene that provides high tensile strength.</title>
        <authorList>
            <person name="Kono N."/>
            <person name="Nakamura H."/>
            <person name="Ohtoshi R."/>
            <person name="Tomita M."/>
            <person name="Numata K."/>
            <person name="Arakawa K."/>
        </authorList>
    </citation>
    <scope>NUCLEOTIDE SEQUENCE [LARGE SCALE GENOMIC DNA]</scope>
</reference>
<dbReference type="EMBL" id="BGZK01000781">
    <property type="protein sequence ID" value="GBP60213.1"/>
    <property type="molecule type" value="Genomic_DNA"/>
</dbReference>
<accession>A0A4C1XAL0</accession>
<keyword evidence="3" id="KW-1185">Reference proteome</keyword>
<feature type="compositionally biased region" description="Basic residues" evidence="1">
    <location>
        <begin position="20"/>
        <end position="36"/>
    </location>
</feature>
<feature type="region of interest" description="Disordered" evidence="1">
    <location>
        <begin position="1"/>
        <end position="50"/>
    </location>
</feature>
<feature type="region of interest" description="Disordered" evidence="1">
    <location>
        <begin position="78"/>
        <end position="100"/>
    </location>
</feature>
<dbReference type="Proteomes" id="UP000299102">
    <property type="component" value="Unassembled WGS sequence"/>
</dbReference>
<sequence length="100" mass="10962">MKISDVSASVSPITTDDKRRPRRCRCAGRRTLRRAGRPAPAPNHTRADMRESVMGVVTSPGLSVCHTIVIELELVLTGPRMGDTPPPTRCLNPPLIRHSL</sequence>